<evidence type="ECO:0000259" key="3">
    <source>
        <dbReference type="PROSITE" id="PS50042"/>
    </source>
</evidence>
<dbReference type="SMART" id="SM00100">
    <property type="entry name" value="cNMP"/>
    <property type="match status" value="1"/>
</dbReference>
<evidence type="ECO:0000313" key="4">
    <source>
        <dbReference type="EMBL" id="CAD8202649.1"/>
    </source>
</evidence>
<evidence type="ECO:0000256" key="1">
    <source>
        <dbReference type="SAM" id="MobiDB-lite"/>
    </source>
</evidence>
<feature type="region of interest" description="Disordered" evidence="1">
    <location>
        <begin position="901"/>
        <end position="922"/>
    </location>
</feature>
<keyword evidence="2" id="KW-0472">Membrane</keyword>
<dbReference type="Proteomes" id="UP000689195">
    <property type="component" value="Unassembled WGS sequence"/>
</dbReference>
<feature type="domain" description="Cyclic nucleotide-binding" evidence="3">
    <location>
        <begin position="531"/>
        <end position="637"/>
    </location>
</feature>
<dbReference type="GO" id="GO:0098855">
    <property type="term" value="C:HCN channel complex"/>
    <property type="evidence" value="ECO:0007669"/>
    <property type="project" value="TreeGrafter"/>
</dbReference>
<evidence type="ECO:0000313" key="5">
    <source>
        <dbReference type="Proteomes" id="UP000689195"/>
    </source>
</evidence>
<sequence>MSSDFFLEFEDNYNAEQHHGSNNIEESNSKQFRGPTRFNQKIDPLDEGDNTVKPPTVGSQYIDNVISQQSQQLELNKVPRVLQFSPPDSIIEENPLVSTQKPELQKDNKDLKDLIQTNTTQKEFMKNFLKAVIAKSYSNRFIENMLQKSYIKKPYHFSQFQNFLMDDLRYIYQHNKSSKHWLSTICKRLRFFPILDQSSYLVIGWQIIHILTIITVFFWTPFNISFGITYQQIVFGEISVKNVENYFLITILIDALIVLNTSYIEKGVIIKSRRKIFTNYLEGQAIYDLFSFCSLLIAIEFEIDTSSEKLGWQLCPYCIYYYCRLFKLQGRVHKLEEFFNLTGSYQDFIELIKLLFMVLYVGHLFACLWHGVAFYQQGYRQTWIDEYVKEPDMFSIYNYAFYWAVQTMITVGYGDLTPQNNAERICANISMFLACGVFAFSFNSIGLMLSNLNSRQVLYKKSINLLNQYLVKNQIKIELQSRIRNYYDYIFQEEQEINDEEVSQITTKLSSNLQEELNFEIRYNVMKTNKVLTKFSQKVLKQLSLQIEEVRFSPEDQILQQGICDDAALYIITKGIVCIQFQDDNQGSNTRALSYLTKGQSFGEYSFFTGMNRTASAKSVGFSRAYKIPRQQLLIVLAQIPLDLERYCEIRDSILLSNNYQPSKLSCYSCQKFTHLIKDCPVLHYVADQERILKKEYFPIFQNRNPNYKRKHQHKKFETLKECKKTMVLIRDFQTKQVLDNVTVMDDELDVSYDDNEQDISPQEYSSLTKSLSKISRQQSQNRSYSQDNLLQPIQESDSSKDSFKSPNKQRVKQVKQTIQTAGFGVSESLHNRLVSIQEEQLSESIHDKPSQNFSQSNLQKLEEYKFSMKNDSLGLPYLAENARTSVRKITLVRKQKKEDSYKPFSSQTQVDIRERGQSVQNQIRKPKLKDIREMSQEITINPSVQSIDKRDQLRRKTTKTNRSKTARSLKTKVQDNHTLTQNQEFSSPIYDEQHISMELEGFEILKNFQYYFSWNNPKVIVARAMRTLKLNMEKRKNFGNIFSLYTFNNLAMNKALRIKRKLKLIDEPPIQINEIKKGHQSKSPRQTRIGNKRNTATQDVLGFQPKKPSFGTQIQVQGHTFNKIYQNEFELK</sequence>
<dbReference type="GO" id="GO:0005249">
    <property type="term" value="F:voltage-gated potassium channel activity"/>
    <property type="evidence" value="ECO:0007669"/>
    <property type="project" value="TreeGrafter"/>
</dbReference>
<dbReference type="PROSITE" id="PS50042">
    <property type="entry name" value="CNMP_BINDING_3"/>
    <property type="match status" value="1"/>
</dbReference>
<dbReference type="Pfam" id="PF00027">
    <property type="entry name" value="cNMP_binding"/>
    <property type="match status" value="1"/>
</dbReference>
<feature type="transmembrane region" description="Helical" evidence="2">
    <location>
        <begin position="425"/>
        <end position="449"/>
    </location>
</feature>
<dbReference type="InterPro" id="IPR051413">
    <property type="entry name" value="K/Na_HCN_channel"/>
</dbReference>
<protein>
    <recommendedName>
        <fullName evidence="3">Cyclic nucleotide-binding domain-containing protein</fullName>
    </recommendedName>
</protein>
<dbReference type="OrthoDB" id="421226at2759"/>
<dbReference type="GO" id="GO:0003254">
    <property type="term" value="P:regulation of membrane depolarization"/>
    <property type="evidence" value="ECO:0007669"/>
    <property type="project" value="TreeGrafter"/>
</dbReference>
<dbReference type="AlphaFoldDB" id="A0A8S1XNG0"/>
<proteinExistence type="predicted"/>
<feature type="compositionally biased region" description="Polar residues" evidence="1">
    <location>
        <begin position="1082"/>
        <end position="1098"/>
    </location>
</feature>
<dbReference type="CDD" id="cd00038">
    <property type="entry name" value="CAP_ED"/>
    <property type="match status" value="1"/>
</dbReference>
<comment type="caution">
    <text evidence="4">The sequence shown here is derived from an EMBL/GenBank/DDBJ whole genome shotgun (WGS) entry which is preliminary data.</text>
</comment>
<keyword evidence="2" id="KW-1133">Transmembrane helix</keyword>
<evidence type="ECO:0000256" key="2">
    <source>
        <dbReference type="SAM" id="Phobius"/>
    </source>
</evidence>
<feature type="region of interest" description="Disordered" evidence="1">
    <location>
        <begin position="16"/>
        <end position="53"/>
    </location>
</feature>
<name>A0A8S1XNG0_9CILI</name>
<feature type="compositionally biased region" description="Polar residues" evidence="1">
    <location>
        <begin position="20"/>
        <end position="31"/>
    </location>
</feature>
<dbReference type="PANTHER" id="PTHR45689:SF5">
    <property type="entry name" value="I[[H]] CHANNEL, ISOFORM E"/>
    <property type="match status" value="1"/>
</dbReference>
<reference evidence="4" key="1">
    <citation type="submission" date="2021-01" db="EMBL/GenBank/DDBJ databases">
        <authorList>
            <consortium name="Genoscope - CEA"/>
            <person name="William W."/>
        </authorList>
    </citation>
    <scope>NUCLEOTIDE SEQUENCE</scope>
</reference>
<organism evidence="4 5">
    <name type="scientific">Paramecium pentaurelia</name>
    <dbReference type="NCBI Taxonomy" id="43138"/>
    <lineage>
        <taxon>Eukaryota</taxon>
        <taxon>Sar</taxon>
        <taxon>Alveolata</taxon>
        <taxon>Ciliophora</taxon>
        <taxon>Intramacronucleata</taxon>
        <taxon>Oligohymenophorea</taxon>
        <taxon>Peniculida</taxon>
        <taxon>Parameciidae</taxon>
        <taxon>Paramecium</taxon>
    </lineage>
</organism>
<dbReference type="Pfam" id="PF07885">
    <property type="entry name" value="Ion_trans_2"/>
    <property type="match status" value="1"/>
</dbReference>
<dbReference type="InterPro" id="IPR013099">
    <property type="entry name" value="K_chnl_dom"/>
</dbReference>
<dbReference type="PANTHER" id="PTHR45689">
    <property type="entry name" value="I[[H]] CHANNEL, ISOFORM E"/>
    <property type="match status" value="1"/>
</dbReference>
<keyword evidence="5" id="KW-1185">Reference proteome</keyword>
<keyword evidence="2" id="KW-0812">Transmembrane</keyword>
<dbReference type="GO" id="GO:0035725">
    <property type="term" value="P:sodium ion transmembrane transport"/>
    <property type="evidence" value="ECO:0007669"/>
    <property type="project" value="TreeGrafter"/>
</dbReference>
<gene>
    <name evidence="4" type="ORF">PPENT_87.1.T1310146</name>
</gene>
<feature type="transmembrane region" description="Helical" evidence="2">
    <location>
        <begin position="198"/>
        <end position="219"/>
    </location>
</feature>
<feature type="transmembrane region" description="Helical" evidence="2">
    <location>
        <begin position="354"/>
        <end position="376"/>
    </location>
</feature>
<feature type="region of interest" description="Disordered" evidence="1">
    <location>
        <begin position="1078"/>
        <end position="1098"/>
    </location>
</feature>
<dbReference type="EMBL" id="CAJJDO010000131">
    <property type="protein sequence ID" value="CAD8202649.1"/>
    <property type="molecule type" value="Genomic_DNA"/>
</dbReference>
<feature type="transmembrane region" description="Helical" evidence="2">
    <location>
        <begin position="246"/>
        <end position="264"/>
    </location>
</feature>
<dbReference type="InterPro" id="IPR000595">
    <property type="entry name" value="cNMP-bd_dom"/>
</dbReference>
<feature type="transmembrane region" description="Helical" evidence="2">
    <location>
        <begin position="396"/>
        <end position="413"/>
    </location>
</feature>
<accession>A0A8S1XNG0</accession>